<gene>
    <name evidence="1" type="ORF">NITUZ_40345</name>
</gene>
<accession>V6AUH0</accession>
<evidence type="ECO:0000313" key="1">
    <source>
        <dbReference type="EMBL" id="CDI06179.1"/>
    </source>
</evidence>
<dbReference type="AlphaFoldDB" id="V6AUH0"/>
<organism evidence="1 2">
    <name type="scientific">Candidatus Nitrosotenuis uzonensis</name>
    <dbReference type="NCBI Taxonomy" id="1407055"/>
    <lineage>
        <taxon>Archaea</taxon>
        <taxon>Nitrososphaerota</taxon>
        <taxon>Candidatus Nitrosotenuis</taxon>
    </lineage>
</organism>
<name>V6AUH0_9ARCH</name>
<reference evidence="1 2" key="1">
    <citation type="journal article" date="2013" name="PLoS ONE">
        <title>Enrichment and Genome Sequence of the Group I.1a Ammonia-Oxidizing Archaeon ?Ca. Nitrosotenuis uzonensis? Representing a Clade Globally.</title>
        <authorList>
            <person name="Lebedeva E.V."/>
            <person name="Hatzenpichler R."/>
            <person name="Pelletier E."/>
            <person name="Schuster N."/>
            <person name="Hauzmayer S."/>
            <person name="Bulaev A."/>
            <person name="Grigor'eva N.V."/>
            <person name="Galushko A."/>
            <person name="Schmid M."/>
            <person name="Palatinszky M."/>
            <person name="Le Paslier D."/>
            <person name="Daims H."/>
            <person name="Wagner M."/>
        </authorList>
    </citation>
    <scope>NUCLEOTIDE SEQUENCE [LARGE SCALE GENOMIC DNA]</scope>
    <source>
        <strain evidence="1 2">N4</strain>
    </source>
</reference>
<evidence type="ECO:0000313" key="2">
    <source>
        <dbReference type="Proteomes" id="UP000018159"/>
    </source>
</evidence>
<protein>
    <submittedName>
        <fullName evidence="1">Uncharacterized protein</fullName>
    </submittedName>
</protein>
<dbReference type="Proteomes" id="UP000018159">
    <property type="component" value="Unassembled WGS sequence"/>
</dbReference>
<comment type="caution">
    <text evidence="1">The sequence shown here is derived from an EMBL/GenBank/DDBJ whole genome shotgun (WGS) entry which is preliminary data.</text>
</comment>
<sequence>MWTRSFYKIKITIKEKKGYFLFLMPVITNQYTSPGAKPTISGIHTAIDSAANDCAMLLVLSKYHI</sequence>
<keyword evidence="2" id="KW-1185">Reference proteome</keyword>
<dbReference type="EMBL" id="CBTY010000009">
    <property type="protein sequence ID" value="CDI06179.1"/>
    <property type="molecule type" value="Genomic_DNA"/>
</dbReference>
<proteinExistence type="predicted"/>
<dbReference type="STRING" id="1407055.NITUZ_40345"/>